<dbReference type="AlphaFoldDB" id="A0A135ZAP2"/>
<dbReference type="Pfam" id="PF13519">
    <property type="entry name" value="VWA_2"/>
    <property type="match status" value="1"/>
</dbReference>
<feature type="transmembrane region" description="Helical" evidence="2">
    <location>
        <begin position="57"/>
        <end position="75"/>
    </location>
</feature>
<feature type="domain" description="VWFA" evidence="3">
    <location>
        <begin position="167"/>
        <end position="313"/>
    </location>
</feature>
<organism evidence="4 5">
    <name type="scientific">Gardnerella vaginalis</name>
    <dbReference type="NCBI Taxonomy" id="2702"/>
    <lineage>
        <taxon>Bacteria</taxon>
        <taxon>Bacillati</taxon>
        <taxon>Actinomycetota</taxon>
        <taxon>Actinomycetes</taxon>
        <taxon>Bifidobacteriales</taxon>
        <taxon>Bifidobacteriaceae</taxon>
        <taxon>Gardnerella</taxon>
    </lineage>
</organism>
<dbReference type="SUPFAM" id="SSF53300">
    <property type="entry name" value="vWA-like"/>
    <property type="match status" value="1"/>
</dbReference>
<dbReference type="Gene3D" id="3.40.50.410">
    <property type="entry name" value="von Willebrand factor, type A domain"/>
    <property type="match status" value="1"/>
</dbReference>
<dbReference type="Proteomes" id="UP000070505">
    <property type="component" value="Unassembled WGS sequence"/>
</dbReference>
<reference evidence="4 5" key="1">
    <citation type="submission" date="2016-02" db="EMBL/GenBank/DDBJ databases">
        <authorList>
            <person name="Wen L."/>
            <person name="He K."/>
            <person name="Yang H."/>
        </authorList>
    </citation>
    <scope>NUCLEOTIDE SEQUENCE [LARGE SCALE GENOMIC DNA]</scope>
    <source>
        <strain evidence="4 5">CMW7778B</strain>
    </source>
</reference>
<keyword evidence="2" id="KW-0812">Transmembrane</keyword>
<evidence type="ECO:0000259" key="3">
    <source>
        <dbReference type="PROSITE" id="PS50234"/>
    </source>
</evidence>
<gene>
    <name evidence="4" type="ORF">HMPREF3230_00202</name>
</gene>
<dbReference type="CDD" id="cd00198">
    <property type="entry name" value="vWFA"/>
    <property type="match status" value="1"/>
</dbReference>
<feature type="compositionally biased region" description="Acidic residues" evidence="1">
    <location>
        <begin position="328"/>
        <end position="337"/>
    </location>
</feature>
<feature type="region of interest" description="Disordered" evidence="1">
    <location>
        <begin position="319"/>
        <end position="374"/>
    </location>
</feature>
<dbReference type="InterPro" id="IPR002035">
    <property type="entry name" value="VWF_A"/>
</dbReference>
<protein>
    <submittedName>
        <fullName evidence="4">von Willebrand factor type A domain protein</fullName>
    </submittedName>
</protein>
<proteinExistence type="predicted"/>
<keyword evidence="2" id="KW-0472">Membrane</keyword>
<sequence>MDFAIDNMLYFMAYNSLENEEMKLIYFDAFDNIFAKITFSSYEYNNFSEGQIILKPVFGWIFATVLLLVIIAFAFKEFKFFIKKLSEKKSIKKSDKLQKTQTAQTNETNEKSIDSILSANQSISKEVTDETISMSIRRLIMCILISICILCPCIMRNTTHRSISATNVIFVLDVTGSMKVKDANYSNSKNIERIRAAKLIINDVTKSYNNASFTGIRFGTSTSLDVPLTPDAHAIENWANTIQTEPTGISSGTSLDAPIDQTLLVSKAIHDSHPEDINVLYLISDGEETTNRKRRTFSSLRAYINNAFVITVGSKEGGKIPLSKNALDSDENNDEDNNSNNNSNAQDDEDKNENSNSWVIDPSTGKPGISKADDKNMKNIADELSGSFIHAKYEDRIGSEAKNIMSKKWRDNKTFKARLRPEPIVWPFALMLSLVMLYELAVWVLTSGKLL</sequence>
<dbReference type="SMART" id="SM00327">
    <property type="entry name" value="VWA"/>
    <property type="match status" value="1"/>
</dbReference>
<evidence type="ECO:0000313" key="4">
    <source>
        <dbReference type="EMBL" id="KXI18699.1"/>
    </source>
</evidence>
<accession>A0A135ZAP2</accession>
<dbReference type="InterPro" id="IPR036465">
    <property type="entry name" value="vWFA_dom_sf"/>
</dbReference>
<dbReference type="EMBL" id="LSRC01000010">
    <property type="protein sequence ID" value="KXI18699.1"/>
    <property type="molecule type" value="Genomic_DNA"/>
</dbReference>
<evidence type="ECO:0000256" key="2">
    <source>
        <dbReference type="SAM" id="Phobius"/>
    </source>
</evidence>
<feature type="transmembrane region" description="Helical" evidence="2">
    <location>
        <begin position="424"/>
        <end position="445"/>
    </location>
</feature>
<keyword evidence="2" id="KW-1133">Transmembrane helix</keyword>
<dbReference type="PATRIC" id="fig|2702.101.peg.200"/>
<dbReference type="PROSITE" id="PS50234">
    <property type="entry name" value="VWFA"/>
    <property type="match status" value="1"/>
</dbReference>
<evidence type="ECO:0000256" key="1">
    <source>
        <dbReference type="SAM" id="MobiDB-lite"/>
    </source>
</evidence>
<name>A0A135ZAP2_GARVA</name>
<evidence type="ECO:0000313" key="5">
    <source>
        <dbReference type="Proteomes" id="UP000070505"/>
    </source>
</evidence>
<comment type="caution">
    <text evidence="4">The sequence shown here is derived from an EMBL/GenBank/DDBJ whole genome shotgun (WGS) entry which is preliminary data.</text>
</comment>